<dbReference type="InterPro" id="IPR050595">
    <property type="entry name" value="Bact_response_regulator"/>
</dbReference>
<dbReference type="GO" id="GO:0000160">
    <property type="term" value="P:phosphorelay signal transduction system"/>
    <property type="evidence" value="ECO:0007669"/>
    <property type="project" value="InterPro"/>
</dbReference>
<feature type="domain" description="Response regulatory" evidence="4">
    <location>
        <begin position="13"/>
        <end position="128"/>
    </location>
</feature>
<organism evidence="5">
    <name type="scientific">Desulfatirhabdium butyrativorans</name>
    <dbReference type="NCBI Taxonomy" id="340467"/>
    <lineage>
        <taxon>Bacteria</taxon>
        <taxon>Pseudomonadati</taxon>
        <taxon>Thermodesulfobacteriota</taxon>
        <taxon>Desulfobacteria</taxon>
        <taxon>Desulfobacterales</taxon>
        <taxon>Desulfatirhabdiaceae</taxon>
        <taxon>Desulfatirhabdium</taxon>
    </lineage>
</organism>
<accession>A0A7C4RR98</accession>
<dbReference type="SMART" id="SM00448">
    <property type="entry name" value="REC"/>
    <property type="match status" value="1"/>
</dbReference>
<keyword evidence="1 2" id="KW-0597">Phosphoprotein</keyword>
<comment type="caution">
    <text evidence="5">The sequence shown here is derived from an EMBL/GenBank/DDBJ whole genome shotgun (WGS) entry which is preliminary data.</text>
</comment>
<dbReference type="PANTHER" id="PTHR44591:SF19">
    <property type="entry name" value="TWO-COMPONENT RESPONSE REGULATOR-RELATED"/>
    <property type="match status" value="1"/>
</dbReference>
<dbReference type="Gene3D" id="3.40.50.2300">
    <property type="match status" value="1"/>
</dbReference>
<dbReference type="InterPro" id="IPR011006">
    <property type="entry name" value="CheY-like_superfamily"/>
</dbReference>
<dbReference type="InterPro" id="IPR001789">
    <property type="entry name" value="Sig_transdc_resp-reg_receiver"/>
</dbReference>
<name>A0A7C4RR98_9BACT</name>
<dbReference type="Gene3D" id="3.30.450.20">
    <property type="entry name" value="PAS domain"/>
    <property type="match status" value="1"/>
</dbReference>
<dbReference type="SUPFAM" id="SSF52172">
    <property type="entry name" value="CheY-like"/>
    <property type="match status" value="1"/>
</dbReference>
<dbReference type="AlphaFoldDB" id="A0A7C4RR98"/>
<evidence type="ECO:0000256" key="2">
    <source>
        <dbReference type="PROSITE-ProRule" id="PRU00169"/>
    </source>
</evidence>
<evidence type="ECO:0000259" key="4">
    <source>
        <dbReference type="PROSITE" id="PS50110"/>
    </source>
</evidence>
<dbReference type="PROSITE" id="PS50110">
    <property type="entry name" value="RESPONSE_REGULATORY"/>
    <property type="match status" value="1"/>
</dbReference>
<protein>
    <submittedName>
        <fullName evidence="5">Response regulator</fullName>
    </submittedName>
</protein>
<proteinExistence type="predicted"/>
<evidence type="ECO:0000256" key="1">
    <source>
        <dbReference type="ARBA" id="ARBA00022553"/>
    </source>
</evidence>
<feature type="coiled-coil region" evidence="3">
    <location>
        <begin position="130"/>
        <end position="168"/>
    </location>
</feature>
<keyword evidence="3" id="KW-0175">Coiled coil</keyword>
<dbReference type="PANTHER" id="PTHR44591">
    <property type="entry name" value="STRESS RESPONSE REGULATOR PROTEIN 1"/>
    <property type="match status" value="1"/>
</dbReference>
<dbReference type="Pfam" id="PF00072">
    <property type="entry name" value="Response_reg"/>
    <property type="match status" value="1"/>
</dbReference>
<gene>
    <name evidence="5" type="ORF">ENS29_05000</name>
</gene>
<dbReference type="EMBL" id="DSUH01000113">
    <property type="protein sequence ID" value="HGU32196.1"/>
    <property type="molecule type" value="Genomic_DNA"/>
</dbReference>
<sequence>MRECMNAPSMMPVLLIVDDEPNVVQALKRLFRKEALLVLSASSGKQALEILEERPVDILLTDHRMPEMSGVELLSIVKERHPDTLRMILTGYTDIDTIAQCVNQGQIYKFFLKPWDDSQLILEIRQALEYRNLLQANARLNETIRAQNAELKRMNDHLEELVEERTRELKLQNAALELARDILEEIPFPILGVSAEHLIVWMNRSGQRIIDEENRLRLGDAVEDHFEDDISEAIDRVLEKQRPLCLDWRNQRIEILPLKGNFSGKGVILMFREGMSG</sequence>
<feature type="modified residue" description="4-aspartylphosphate" evidence="2">
    <location>
        <position position="62"/>
    </location>
</feature>
<evidence type="ECO:0000256" key="3">
    <source>
        <dbReference type="SAM" id="Coils"/>
    </source>
</evidence>
<evidence type="ECO:0000313" key="5">
    <source>
        <dbReference type="EMBL" id="HGU32196.1"/>
    </source>
</evidence>
<reference evidence="5" key="1">
    <citation type="journal article" date="2020" name="mSystems">
        <title>Genome- and Community-Level Interaction Insights into Carbon Utilization and Element Cycling Functions of Hydrothermarchaeota in Hydrothermal Sediment.</title>
        <authorList>
            <person name="Zhou Z."/>
            <person name="Liu Y."/>
            <person name="Xu W."/>
            <person name="Pan J."/>
            <person name="Luo Z.H."/>
            <person name="Li M."/>
        </authorList>
    </citation>
    <scope>NUCLEOTIDE SEQUENCE [LARGE SCALE GENOMIC DNA]</scope>
    <source>
        <strain evidence="5">SpSt-477</strain>
    </source>
</reference>
<dbReference type="CDD" id="cd17569">
    <property type="entry name" value="REC_HupR-like"/>
    <property type="match status" value="1"/>
</dbReference>